<organism evidence="2 3">
    <name type="scientific">Methylocaldum marinum</name>
    <dbReference type="NCBI Taxonomy" id="1432792"/>
    <lineage>
        <taxon>Bacteria</taxon>
        <taxon>Pseudomonadati</taxon>
        <taxon>Pseudomonadota</taxon>
        <taxon>Gammaproteobacteria</taxon>
        <taxon>Methylococcales</taxon>
        <taxon>Methylococcaceae</taxon>
        <taxon>Methylocaldum</taxon>
    </lineage>
</organism>
<sequence length="203" mass="21726">MRVQLKFAGMSVLLLFLVACSSGVKLPKLPTEAKVLAFGDSLTFGTGTDSAQSYPSVLQGMIGREVINAGVPGETSAEGLERLPALLDEHQPTLLILCHGGNDFLRNLGEQQAADNVRAMVKLARDRGISVVLIAVPKFGLMFSPPDFYAKIAEEFSIPFETGTLSKIIRDNSLKSDEVHPNGPGYRMLAEAVAEQLKVAGAI</sequence>
<dbReference type="Proteomes" id="UP000266313">
    <property type="component" value="Chromosome"/>
</dbReference>
<dbReference type="AlphaFoldDB" id="A0A250KR43"/>
<dbReference type="InterPro" id="IPR051532">
    <property type="entry name" value="Ester_Hydrolysis_Enzymes"/>
</dbReference>
<dbReference type="PANTHER" id="PTHR30383">
    <property type="entry name" value="THIOESTERASE 1/PROTEASE 1/LYSOPHOSPHOLIPASE L1"/>
    <property type="match status" value="1"/>
</dbReference>
<proteinExistence type="predicted"/>
<dbReference type="InterPro" id="IPR013830">
    <property type="entry name" value="SGNH_hydro"/>
</dbReference>
<dbReference type="GO" id="GO:0004622">
    <property type="term" value="F:phosphatidylcholine lysophospholipase activity"/>
    <property type="evidence" value="ECO:0007669"/>
    <property type="project" value="TreeGrafter"/>
</dbReference>
<dbReference type="KEGG" id="mmai:sS8_2061"/>
<dbReference type="Gene3D" id="3.40.50.1110">
    <property type="entry name" value="SGNH hydrolase"/>
    <property type="match status" value="1"/>
</dbReference>
<dbReference type="CDD" id="cd01822">
    <property type="entry name" value="Lysophospholipase_L1_like"/>
    <property type="match status" value="1"/>
</dbReference>
<reference evidence="2 3" key="1">
    <citation type="submission" date="2016-12" db="EMBL/GenBank/DDBJ databases">
        <title>Genome sequencing of Methylocaldum marinum.</title>
        <authorList>
            <person name="Takeuchi M."/>
            <person name="Kamagata Y."/>
            <person name="Hiraoka S."/>
            <person name="Oshima K."/>
            <person name="Hattori M."/>
            <person name="Iwasaki W."/>
        </authorList>
    </citation>
    <scope>NUCLEOTIDE SEQUENCE [LARGE SCALE GENOMIC DNA]</scope>
    <source>
        <strain evidence="2 3">S8</strain>
    </source>
</reference>
<dbReference type="SUPFAM" id="SSF52266">
    <property type="entry name" value="SGNH hydrolase"/>
    <property type="match status" value="1"/>
</dbReference>
<dbReference type="Pfam" id="PF13472">
    <property type="entry name" value="Lipase_GDSL_2"/>
    <property type="match status" value="1"/>
</dbReference>
<dbReference type="PANTHER" id="PTHR30383:SF24">
    <property type="entry name" value="THIOESTERASE 1_PROTEASE 1_LYSOPHOSPHOLIPASE L1"/>
    <property type="match status" value="1"/>
</dbReference>
<dbReference type="OrthoDB" id="9786188at2"/>
<gene>
    <name evidence="2" type="ORF">sS8_2061</name>
</gene>
<dbReference type="RefSeq" id="WP_119632700.1">
    <property type="nucleotide sequence ID" value="NZ_AP017928.1"/>
</dbReference>
<dbReference type="InterPro" id="IPR036514">
    <property type="entry name" value="SGNH_hydro_sf"/>
</dbReference>
<keyword evidence="3" id="KW-1185">Reference proteome</keyword>
<evidence type="ECO:0000313" key="2">
    <source>
        <dbReference type="EMBL" id="BBA34014.1"/>
    </source>
</evidence>
<name>A0A250KR43_9GAMM</name>
<evidence type="ECO:0000259" key="1">
    <source>
        <dbReference type="Pfam" id="PF13472"/>
    </source>
</evidence>
<accession>A0A250KR43</accession>
<dbReference type="EMBL" id="AP017928">
    <property type="protein sequence ID" value="BBA34014.1"/>
    <property type="molecule type" value="Genomic_DNA"/>
</dbReference>
<feature type="domain" description="SGNH hydrolase-type esterase" evidence="1">
    <location>
        <begin position="37"/>
        <end position="187"/>
    </location>
</feature>
<dbReference type="PROSITE" id="PS51257">
    <property type="entry name" value="PROKAR_LIPOPROTEIN"/>
    <property type="match status" value="1"/>
</dbReference>
<protein>
    <submittedName>
        <fullName evidence="2">Lipolytic enzyme, G-D-S-L family</fullName>
    </submittedName>
</protein>
<evidence type="ECO:0000313" key="3">
    <source>
        <dbReference type="Proteomes" id="UP000266313"/>
    </source>
</evidence>